<dbReference type="EMBL" id="JABAHY010000059">
    <property type="protein sequence ID" value="NLS11262.1"/>
    <property type="molecule type" value="Genomic_DNA"/>
</dbReference>
<keyword evidence="3" id="KW-1185">Reference proteome</keyword>
<feature type="region of interest" description="Disordered" evidence="1">
    <location>
        <begin position="59"/>
        <end position="87"/>
    </location>
</feature>
<reference evidence="2 3" key="1">
    <citation type="submission" date="2020-04" db="EMBL/GenBank/DDBJ databases">
        <title>Nesterenkonia sp. nov., isolated from marine sediment.</title>
        <authorList>
            <person name="Zhang G."/>
        </authorList>
    </citation>
    <scope>NUCLEOTIDE SEQUENCE [LARGE SCALE GENOMIC DNA]</scope>
    <source>
        <strain evidence="2 3">MY13</strain>
    </source>
</reference>
<protein>
    <recommendedName>
        <fullName evidence="4">Transposase</fullName>
    </recommendedName>
</protein>
<name>A0A7X8TM18_9MICC</name>
<comment type="caution">
    <text evidence="2">The sequence shown here is derived from an EMBL/GenBank/DDBJ whole genome shotgun (WGS) entry which is preliminary data.</text>
</comment>
<sequence>MKTAGKTLSAGITGTAVRVISKGGYIGVLANKFYAGYQRKGEQVTVTWDASTVTLSGSDGETIAQYPKPEHRRGWHGPHQTRPSTKS</sequence>
<evidence type="ECO:0000313" key="3">
    <source>
        <dbReference type="Proteomes" id="UP000523139"/>
    </source>
</evidence>
<dbReference type="Proteomes" id="UP000523139">
    <property type="component" value="Unassembled WGS sequence"/>
</dbReference>
<organism evidence="2 3">
    <name type="scientific">Nesterenkonia sedimenti</name>
    <dbReference type="NCBI Taxonomy" id="1463632"/>
    <lineage>
        <taxon>Bacteria</taxon>
        <taxon>Bacillati</taxon>
        <taxon>Actinomycetota</taxon>
        <taxon>Actinomycetes</taxon>
        <taxon>Micrococcales</taxon>
        <taxon>Micrococcaceae</taxon>
        <taxon>Nesterenkonia</taxon>
    </lineage>
</organism>
<proteinExistence type="predicted"/>
<evidence type="ECO:0008006" key="4">
    <source>
        <dbReference type="Google" id="ProtNLM"/>
    </source>
</evidence>
<dbReference type="AlphaFoldDB" id="A0A7X8TM18"/>
<evidence type="ECO:0000313" key="2">
    <source>
        <dbReference type="EMBL" id="NLS11262.1"/>
    </source>
</evidence>
<accession>A0A7X8TM18</accession>
<evidence type="ECO:0000256" key="1">
    <source>
        <dbReference type="SAM" id="MobiDB-lite"/>
    </source>
</evidence>
<gene>
    <name evidence="2" type="ORF">HGQ17_14925</name>
</gene>